<feature type="compositionally biased region" description="Basic and acidic residues" evidence="1">
    <location>
        <begin position="7"/>
        <end position="19"/>
    </location>
</feature>
<protein>
    <submittedName>
        <fullName evidence="2">Uncharacterized protein</fullName>
    </submittedName>
</protein>
<keyword evidence="3" id="KW-1185">Reference proteome</keyword>
<name>A0AA36BD49_OCTVU</name>
<evidence type="ECO:0000313" key="3">
    <source>
        <dbReference type="Proteomes" id="UP001162480"/>
    </source>
</evidence>
<feature type="region of interest" description="Disordered" evidence="1">
    <location>
        <begin position="1"/>
        <end position="79"/>
    </location>
</feature>
<organism evidence="2 3">
    <name type="scientific">Octopus vulgaris</name>
    <name type="common">Common octopus</name>
    <dbReference type="NCBI Taxonomy" id="6645"/>
    <lineage>
        <taxon>Eukaryota</taxon>
        <taxon>Metazoa</taxon>
        <taxon>Spiralia</taxon>
        <taxon>Lophotrochozoa</taxon>
        <taxon>Mollusca</taxon>
        <taxon>Cephalopoda</taxon>
        <taxon>Coleoidea</taxon>
        <taxon>Octopodiformes</taxon>
        <taxon>Octopoda</taxon>
        <taxon>Incirrata</taxon>
        <taxon>Octopodidae</taxon>
        <taxon>Octopus</taxon>
    </lineage>
</organism>
<accession>A0AA36BD49</accession>
<feature type="compositionally biased region" description="Polar residues" evidence="1">
    <location>
        <begin position="46"/>
        <end position="57"/>
    </location>
</feature>
<dbReference type="Proteomes" id="UP001162480">
    <property type="component" value="Chromosome 12"/>
</dbReference>
<evidence type="ECO:0000256" key="1">
    <source>
        <dbReference type="SAM" id="MobiDB-lite"/>
    </source>
</evidence>
<reference evidence="2" key="1">
    <citation type="submission" date="2023-08" db="EMBL/GenBank/DDBJ databases">
        <authorList>
            <person name="Alioto T."/>
            <person name="Alioto T."/>
            <person name="Gomez Garrido J."/>
        </authorList>
    </citation>
    <scope>NUCLEOTIDE SEQUENCE</scope>
</reference>
<evidence type="ECO:0000313" key="2">
    <source>
        <dbReference type="EMBL" id="CAI9731177.1"/>
    </source>
</evidence>
<gene>
    <name evidence="2" type="ORF">OCTVUL_1B023406</name>
</gene>
<dbReference type="AlphaFoldDB" id="A0AA36BD49"/>
<dbReference type="EMBL" id="OX597825">
    <property type="protein sequence ID" value="CAI9731177.1"/>
    <property type="molecule type" value="Genomic_DNA"/>
</dbReference>
<feature type="compositionally biased region" description="Low complexity" evidence="1">
    <location>
        <begin position="20"/>
        <end position="30"/>
    </location>
</feature>
<proteinExistence type="predicted"/>
<sequence length="114" mass="12095">MAFARAAENDAQRELHLSRDTASTASARAAETADNRSNRIGGVSQYKANRQAGSSNVKRGENSVEVGNADTPGTSIQASPMTPSIKLLVGYSTVLDQSNSKEQLNEQCDTIIVP</sequence>